<dbReference type="RefSeq" id="WP_074979193.1">
    <property type="nucleotide sequence ID" value="NZ_FPAG01000007.1"/>
</dbReference>
<dbReference type="PANTHER" id="PTHR14226">
    <property type="entry name" value="NEUROPATHY TARGET ESTERASE/SWISS CHEESE D.MELANOGASTER"/>
    <property type="match status" value="1"/>
</dbReference>
<protein>
    <submittedName>
        <fullName evidence="6">NTE family protein</fullName>
    </submittedName>
</protein>
<dbReference type="PANTHER" id="PTHR14226:SF78">
    <property type="entry name" value="SLR0060 PROTEIN"/>
    <property type="match status" value="1"/>
</dbReference>
<dbReference type="InterPro" id="IPR002641">
    <property type="entry name" value="PNPLA_dom"/>
</dbReference>
<dbReference type="EMBL" id="FPAG01000007">
    <property type="protein sequence ID" value="SFT01149.1"/>
    <property type="molecule type" value="Genomic_DNA"/>
</dbReference>
<evidence type="ECO:0000256" key="3">
    <source>
        <dbReference type="ARBA" id="ARBA00023098"/>
    </source>
</evidence>
<feature type="short sequence motif" description="DGA/G" evidence="4">
    <location>
        <begin position="153"/>
        <end position="155"/>
    </location>
</feature>
<dbReference type="Pfam" id="PF01734">
    <property type="entry name" value="Patatin"/>
    <property type="match status" value="1"/>
</dbReference>
<reference evidence="6 7" key="1">
    <citation type="submission" date="2016-10" db="EMBL/GenBank/DDBJ databases">
        <authorList>
            <person name="de Groot N.N."/>
        </authorList>
    </citation>
    <scope>NUCLEOTIDE SEQUENCE [LARGE SCALE GENOMIC DNA]</scope>
    <source>
        <strain evidence="6 7">CGMCC 1.6114</strain>
    </source>
</reference>
<keyword evidence="1 4" id="KW-0378">Hydrolase</keyword>
<gene>
    <name evidence="6" type="ORF">SAMN04487906_2493</name>
</gene>
<evidence type="ECO:0000256" key="2">
    <source>
        <dbReference type="ARBA" id="ARBA00022963"/>
    </source>
</evidence>
<organism evidence="6 7">
    <name type="scientific">Zhouia amylolytica</name>
    <dbReference type="NCBI Taxonomy" id="376730"/>
    <lineage>
        <taxon>Bacteria</taxon>
        <taxon>Pseudomonadati</taxon>
        <taxon>Bacteroidota</taxon>
        <taxon>Flavobacteriia</taxon>
        <taxon>Flavobacteriales</taxon>
        <taxon>Flavobacteriaceae</taxon>
        <taxon>Zhouia</taxon>
    </lineage>
</organism>
<dbReference type="PROSITE" id="PS51635">
    <property type="entry name" value="PNPLA"/>
    <property type="match status" value="1"/>
</dbReference>
<sequence length="268" mass="29456">METFKYGIVLSGGGARGFAHLGVLKALEEKGIKPSIISGVSAGAIVGAFIAAGKSIEETFEIMKAHKFSDLTSFQIPKTGVLSFQKLESLLQSELGKVRIEDLPIPLYVAATDVLNGHVEYFNRGDLSKIVMASASIPVLFSPVKIDESYYVDGGVFNNTPMEPIAHLCDHVIISSISPLQQIQYLGGIMDIAGRTFQLAVNAANEAKKSRADLYIEPMKLREYSLFDTSKADDMFQLGYDYTMSLDFHLEKSLFQKIKNNLAKLFTK</sequence>
<dbReference type="InterPro" id="IPR050301">
    <property type="entry name" value="NTE"/>
</dbReference>
<feature type="active site" description="Proton acceptor" evidence="4">
    <location>
        <position position="153"/>
    </location>
</feature>
<accession>A0A1I6UI57</accession>
<keyword evidence="2 4" id="KW-0442">Lipid degradation</keyword>
<evidence type="ECO:0000256" key="1">
    <source>
        <dbReference type="ARBA" id="ARBA00022801"/>
    </source>
</evidence>
<dbReference type="CDD" id="cd07205">
    <property type="entry name" value="Pat_PNPLA6_PNPLA7_NTE1_like"/>
    <property type="match status" value="1"/>
</dbReference>
<dbReference type="OrthoDB" id="9770965at2"/>
<evidence type="ECO:0000313" key="7">
    <source>
        <dbReference type="Proteomes" id="UP000183209"/>
    </source>
</evidence>
<dbReference type="AlphaFoldDB" id="A0A1I6UI57"/>
<dbReference type="Gene3D" id="3.40.1090.10">
    <property type="entry name" value="Cytosolic phospholipase A2 catalytic domain"/>
    <property type="match status" value="1"/>
</dbReference>
<dbReference type="SUPFAM" id="SSF52151">
    <property type="entry name" value="FabD/lysophospholipase-like"/>
    <property type="match status" value="1"/>
</dbReference>
<evidence type="ECO:0000313" key="6">
    <source>
        <dbReference type="EMBL" id="SFT01149.1"/>
    </source>
</evidence>
<feature type="short sequence motif" description="GXGXXG" evidence="4">
    <location>
        <begin position="12"/>
        <end position="17"/>
    </location>
</feature>
<feature type="domain" description="PNPLA" evidence="5">
    <location>
        <begin position="8"/>
        <end position="166"/>
    </location>
</feature>
<feature type="short sequence motif" description="GXSXG" evidence="4">
    <location>
        <begin position="39"/>
        <end position="43"/>
    </location>
</feature>
<dbReference type="GO" id="GO:0016042">
    <property type="term" value="P:lipid catabolic process"/>
    <property type="evidence" value="ECO:0007669"/>
    <property type="project" value="UniProtKB-UniRule"/>
</dbReference>
<dbReference type="GO" id="GO:0016787">
    <property type="term" value="F:hydrolase activity"/>
    <property type="evidence" value="ECO:0007669"/>
    <property type="project" value="UniProtKB-UniRule"/>
</dbReference>
<dbReference type="InterPro" id="IPR016035">
    <property type="entry name" value="Acyl_Trfase/lysoPLipase"/>
</dbReference>
<name>A0A1I6UI57_9FLAO</name>
<evidence type="ECO:0000256" key="4">
    <source>
        <dbReference type="PROSITE-ProRule" id="PRU01161"/>
    </source>
</evidence>
<feature type="active site" description="Nucleophile" evidence="4">
    <location>
        <position position="41"/>
    </location>
</feature>
<keyword evidence="3 4" id="KW-0443">Lipid metabolism</keyword>
<proteinExistence type="predicted"/>
<evidence type="ECO:0000259" key="5">
    <source>
        <dbReference type="PROSITE" id="PS51635"/>
    </source>
</evidence>
<dbReference type="Proteomes" id="UP000183209">
    <property type="component" value="Unassembled WGS sequence"/>
</dbReference>